<gene>
    <name evidence="3" type="ORF">BJ508DRAFT_312653</name>
</gene>
<feature type="compositionally biased region" description="Polar residues" evidence="1">
    <location>
        <begin position="717"/>
        <end position="738"/>
    </location>
</feature>
<feature type="transmembrane region" description="Helical" evidence="2">
    <location>
        <begin position="20"/>
        <end position="47"/>
    </location>
</feature>
<feature type="compositionally biased region" description="Acidic residues" evidence="1">
    <location>
        <begin position="852"/>
        <end position="862"/>
    </location>
</feature>
<protein>
    <submittedName>
        <fullName evidence="3">Uncharacterized protein</fullName>
    </submittedName>
</protein>
<keyword evidence="2" id="KW-0812">Transmembrane</keyword>
<evidence type="ECO:0000256" key="2">
    <source>
        <dbReference type="SAM" id="Phobius"/>
    </source>
</evidence>
<feature type="region of interest" description="Disordered" evidence="1">
    <location>
        <begin position="54"/>
        <end position="117"/>
    </location>
</feature>
<organism evidence="3 4">
    <name type="scientific">Ascobolus immersus RN42</name>
    <dbReference type="NCBI Taxonomy" id="1160509"/>
    <lineage>
        <taxon>Eukaryota</taxon>
        <taxon>Fungi</taxon>
        <taxon>Dikarya</taxon>
        <taxon>Ascomycota</taxon>
        <taxon>Pezizomycotina</taxon>
        <taxon>Pezizomycetes</taxon>
        <taxon>Pezizales</taxon>
        <taxon>Ascobolaceae</taxon>
        <taxon>Ascobolus</taxon>
    </lineage>
</organism>
<feature type="region of interest" description="Disordered" evidence="1">
    <location>
        <begin position="410"/>
        <end position="429"/>
    </location>
</feature>
<name>A0A3N4HLJ2_ASCIM</name>
<dbReference type="Proteomes" id="UP000275078">
    <property type="component" value="Unassembled WGS sequence"/>
</dbReference>
<dbReference type="AlphaFoldDB" id="A0A3N4HLJ2"/>
<feature type="compositionally biased region" description="Polar residues" evidence="1">
    <location>
        <begin position="67"/>
        <end position="82"/>
    </location>
</feature>
<keyword evidence="2" id="KW-0472">Membrane</keyword>
<feature type="compositionally biased region" description="Polar residues" evidence="1">
    <location>
        <begin position="758"/>
        <end position="776"/>
    </location>
</feature>
<evidence type="ECO:0000256" key="1">
    <source>
        <dbReference type="SAM" id="MobiDB-lite"/>
    </source>
</evidence>
<sequence length="922" mass="102442">MSSFDLLKGPTPPPFFFFSYSSLHLTTAALIGCLLFLLPLDLLSFVVRMPPNSQAKRTAPTIKRKGTTSADAASLPSSSRAQTPVEDPPEKLNKPSRQPKPKYREAVTVESDETDEEVDIVDAKADPEHVALLKHLDTDMSAEEWKGAARGMVSQLSLLSGYIPFPIRDMLVQHTISPHLQKAKGYPDQLKTYVHTQFRTIATAYESNIGNLAIEFVDATTGGAQCRRDYETAVERMSPEQKILYTFPHLNDPKDVLCYKGKPGIQMNRVRLVAVMVRVLICLDTVPEAPKKTIGWLQHGQEGIFENGVMARILMDVTTYVKHKILPGAAMLSLGKVKLSGEEFWHNRFRLDTSILLPSVSTILVPQTKDRYVHHFAKRAALPTPWPAMESSGVSCQYYSLTAFTSPAIDPDHDQANDIGDGSAENPFTRQLNLRSGPLEEIELSQEEEEAAEFKSKTEEVDLDELARKHPNYIEILDSRTAGTVRRIAEESSMRLGASVAYNPFEGEGIDVYVRFLEMASSVLKKHQPELADKFAQSTHEGRMLICRTLHKDLVATHSEISCVMQDAIEKANAEYKAVKASYQQYKTSRDYLGTLQSNLNAIKANTERIKSKTSGTARTESLFDDDPICVGSFGPEDSDPEEILPKSKSGHTAPATGGTRGRTEQLKDSRQKAPPNHFKYNGHPRRPTEAHPNRQRLSPINVRDDYKPHHTPARFGNTQTPQRRSSTCLTSAENTNRAKPALSPTHPQADKTESDTSRSQGGIFSPVWPTNSSPSAPRPAQRQPTEIINDDEIDYSSPEATKPVTPAKRKIQATEPIEIDTSPHPSQRPANSVVSNQIRELHGFSMSSDNESAEMEVDEEYREAKRPCSNAKPFAGHIHGETELPDVSNEHHSDCDYRDDESVVKKSSSFRPTDAAKEDGA</sequence>
<dbReference type="EMBL" id="ML119783">
    <property type="protein sequence ID" value="RPA74683.1"/>
    <property type="molecule type" value="Genomic_DNA"/>
</dbReference>
<evidence type="ECO:0000313" key="3">
    <source>
        <dbReference type="EMBL" id="RPA74683.1"/>
    </source>
</evidence>
<evidence type="ECO:0000313" key="4">
    <source>
        <dbReference type="Proteomes" id="UP000275078"/>
    </source>
</evidence>
<keyword evidence="2" id="KW-1133">Transmembrane helix</keyword>
<feature type="compositionally biased region" description="Basic and acidic residues" evidence="1">
    <location>
        <begin position="662"/>
        <end position="672"/>
    </location>
</feature>
<feature type="compositionally biased region" description="Basic and acidic residues" evidence="1">
    <location>
        <begin position="879"/>
        <end position="905"/>
    </location>
</feature>
<feature type="region of interest" description="Disordered" evidence="1">
    <location>
        <begin position="610"/>
        <end position="922"/>
    </location>
</feature>
<proteinExistence type="predicted"/>
<feature type="compositionally biased region" description="Polar residues" evidence="1">
    <location>
        <begin position="824"/>
        <end position="839"/>
    </location>
</feature>
<reference evidence="3 4" key="1">
    <citation type="journal article" date="2018" name="Nat. Ecol. Evol.">
        <title>Pezizomycetes genomes reveal the molecular basis of ectomycorrhizal truffle lifestyle.</title>
        <authorList>
            <person name="Murat C."/>
            <person name="Payen T."/>
            <person name="Noel B."/>
            <person name="Kuo A."/>
            <person name="Morin E."/>
            <person name="Chen J."/>
            <person name="Kohler A."/>
            <person name="Krizsan K."/>
            <person name="Balestrini R."/>
            <person name="Da Silva C."/>
            <person name="Montanini B."/>
            <person name="Hainaut M."/>
            <person name="Levati E."/>
            <person name="Barry K.W."/>
            <person name="Belfiori B."/>
            <person name="Cichocki N."/>
            <person name="Clum A."/>
            <person name="Dockter R.B."/>
            <person name="Fauchery L."/>
            <person name="Guy J."/>
            <person name="Iotti M."/>
            <person name="Le Tacon F."/>
            <person name="Lindquist E.A."/>
            <person name="Lipzen A."/>
            <person name="Malagnac F."/>
            <person name="Mello A."/>
            <person name="Molinier V."/>
            <person name="Miyauchi S."/>
            <person name="Poulain J."/>
            <person name="Riccioni C."/>
            <person name="Rubini A."/>
            <person name="Sitrit Y."/>
            <person name="Splivallo R."/>
            <person name="Traeger S."/>
            <person name="Wang M."/>
            <person name="Zifcakova L."/>
            <person name="Wipf D."/>
            <person name="Zambonelli A."/>
            <person name="Paolocci F."/>
            <person name="Nowrousian M."/>
            <person name="Ottonello S."/>
            <person name="Baldrian P."/>
            <person name="Spatafora J.W."/>
            <person name="Henrissat B."/>
            <person name="Nagy L.G."/>
            <person name="Aury J.M."/>
            <person name="Wincker P."/>
            <person name="Grigoriev I.V."/>
            <person name="Bonfante P."/>
            <person name="Martin F.M."/>
        </authorList>
    </citation>
    <scope>NUCLEOTIDE SEQUENCE [LARGE SCALE GENOMIC DNA]</scope>
    <source>
        <strain evidence="3 4">RN42</strain>
    </source>
</reference>
<keyword evidence="4" id="KW-1185">Reference proteome</keyword>
<accession>A0A3N4HLJ2</accession>